<dbReference type="AlphaFoldDB" id="A0A1J5QJE6"/>
<sequence length="194" mass="21786">MNLFDLRCNASHRRAHHGVIEIALCLVKRRLGLCIGRELIDRQIGIAEQLGFCVRNLLLEIFELRFRRDKGVRRIVEIELRAEIALDERALALDVALLQIDSLLRKIFHLLVDPDVGHQIVIGGAGLVEGCLGLLHGEAERHRIDFEQHVAFADPLAFAHHDLFDLAGNVRRDQNFLRPDIGIVGGHVAAAIEI</sequence>
<evidence type="ECO:0000313" key="1">
    <source>
        <dbReference type="EMBL" id="OIQ76133.1"/>
    </source>
</evidence>
<name>A0A1J5QJE6_9ZZZZ</name>
<protein>
    <submittedName>
        <fullName evidence="1">Uncharacterized protein</fullName>
    </submittedName>
</protein>
<gene>
    <name evidence="1" type="ORF">GALL_421900</name>
</gene>
<organism evidence="1">
    <name type="scientific">mine drainage metagenome</name>
    <dbReference type="NCBI Taxonomy" id="410659"/>
    <lineage>
        <taxon>unclassified sequences</taxon>
        <taxon>metagenomes</taxon>
        <taxon>ecological metagenomes</taxon>
    </lineage>
</organism>
<reference evidence="1" key="1">
    <citation type="submission" date="2016-10" db="EMBL/GenBank/DDBJ databases">
        <title>Sequence of Gallionella enrichment culture.</title>
        <authorList>
            <person name="Poehlein A."/>
            <person name="Muehling M."/>
            <person name="Daniel R."/>
        </authorList>
    </citation>
    <scope>NUCLEOTIDE SEQUENCE</scope>
</reference>
<dbReference type="EMBL" id="MLJW01001958">
    <property type="protein sequence ID" value="OIQ76133.1"/>
    <property type="molecule type" value="Genomic_DNA"/>
</dbReference>
<accession>A0A1J5QJE6</accession>
<proteinExistence type="predicted"/>
<comment type="caution">
    <text evidence="1">The sequence shown here is derived from an EMBL/GenBank/DDBJ whole genome shotgun (WGS) entry which is preliminary data.</text>
</comment>